<proteinExistence type="predicted"/>
<sequence>MVMSKALSTIQLSISNKVLLEMSPGTSVGDHVDLFNQIVIDLTNAKACLEVKEKFDIVGYTRQTWAISSGVIVRTRMWTLVGVRIARFWIARLGSVHGECGWNAREALGQACAGRAGVHGRARGWCWRVTIHPRVAISPEMHYLT</sequence>
<accession>A0A2I0KSG0</accession>
<name>A0A2I0KSG0_PUNGR</name>
<evidence type="ECO:0000313" key="1">
    <source>
        <dbReference type="EMBL" id="PKI71243.1"/>
    </source>
</evidence>
<comment type="caution">
    <text evidence="1">The sequence shown here is derived from an EMBL/GenBank/DDBJ whole genome shotgun (WGS) entry which is preliminary data.</text>
</comment>
<keyword evidence="2" id="KW-1185">Reference proteome</keyword>
<protein>
    <submittedName>
        <fullName evidence="1">Uncharacterized protein</fullName>
    </submittedName>
</protein>
<evidence type="ECO:0000313" key="2">
    <source>
        <dbReference type="Proteomes" id="UP000233551"/>
    </source>
</evidence>
<dbReference type="AlphaFoldDB" id="A0A2I0KSG0"/>
<dbReference type="Proteomes" id="UP000233551">
    <property type="component" value="Unassembled WGS sequence"/>
</dbReference>
<reference evidence="1 2" key="1">
    <citation type="submission" date="2017-11" db="EMBL/GenBank/DDBJ databases">
        <title>De-novo sequencing of pomegranate (Punica granatum L.) genome.</title>
        <authorList>
            <person name="Akparov Z."/>
            <person name="Amiraslanov A."/>
            <person name="Hajiyeva S."/>
            <person name="Abbasov M."/>
            <person name="Kaur K."/>
            <person name="Hamwieh A."/>
            <person name="Solovyev V."/>
            <person name="Salamov A."/>
            <person name="Braich B."/>
            <person name="Kosarev P."/>
            <person name="Mahmoud A."/>
            <person name="Hajiyev E."/>
            <person name="Babayeva S."/>
            <person name="Izzatullayeva V."/>
            <person name="Mammadov A."/>
            <person name="Mammadov A."/>
            <person name="Sharifova S."/>
            <person name="Ojaghi J."/>
            <person name="Eynullazada K."/>
            <person name="Bayramov B."/>
            <person name="Abdulazimova A."/>
            <person name="Shahmuradov I."/>
        </authorList>
    </citation>
    <scope>NUCLEOTIDE SEQUENCE [LARGE SCALE GENOMIC DNA]</scope>
    <source>
        <strain evidence="2">cv. AG2017</strain>
        <tissue evidence="1">Leaf</tissue>
    </source>
</reference>
<gene>
    <name evidence="1" type="ORF">CRG98_008418</name>
</gene>
<organism evidence="1 2">
    <name type="scientific">Punica granatum</name>
    <name type="common">Pomegranate</name>
    <dbReference type="NCBI Taxonomy" id="22663"/>
    <lineage>
        <taxon>Eukaryota</taxon>
        <taxon>Viridiplantae</taxon>
        <taxon>Streptophyta</taxon>
        <taxon>Embryophyta</taxon>
        <taxon>Tracheophyta</taxon>
        <taxon>Spermatophyta</taxon>
        <taxon>Magnoliopsida</taxon>
        <taxon>eudicotyledons</taxon>
        <taxon>Gunneridae</taxon>
        <taxon>Pentapetalae</taxon>
        <taxon>rosids</taxon>
        <taxon>malvids</taxon>
        <taxon>Myrtales</taxon>
        <taxon>Lythraceae</taxon>
        <taxon>Punica</taxon>
    </lineage>
</organism>
<dbReference type="EMBL" id="PGOL01000387">
    <property type="protein sequence ID" value="PKI71243.1"/>
    <property type="molecule type" value="Genomic_DNA"/>
</dbReference>